<sequence>MNLRHLRAVIHTARLGSISKAAEAVHATQPAVSQAIAGLERSFDATLFERRASGAFPTSEGRLVADRGERLFTHLAEAERRILAALPQDTRRPTVQLGRAVSYSQLLAFATFARAGSFVAAASRLGLSVPTVHRSARAFERLAGIPLFEQGSHGIALNRLGADVAMRASLALREIQLIRQDLDESRGLIQGMLTIASLPLMRSYVLPLVLTRLSERHPAAEFSVVEGSYESLLHALRMGEVDVLLGALWNPAPAGDVREETLFDDTLSIVARAGHPLVERPSLSLADLDGSSWIVPKLGTPTRDIFEVMRTEGMTLGAPLIETSCFAALRGLLLESNRLAIISRRQIVYEERAGLLSALPVPIVGASRPVGLTVRVDWMPTQLARDFVDTMHASTSFDA</sequence>
<dbReference type="InterPro" id="IPR000847">
    <property type="entry name" value="LysR_HTH_N"/>
</dbReference>
<accession>A0A327JSM1</accession>
<dbReference type="GO" id="GO:0003700">
    <property type="term" value="F:DNA-binding transcription factor activity"/>
    <property type="evidence" value="ECO:0007669"/>
    <property type="project" value="InterPro"/>
</dbReference>
<name>A0A327JSM1_9HYPH</name>
<dbReference type="Pfam" id="PF00126">
    <property type="entry name" value="HTH_1"/>
    <property type="match status" value="2"/>
</dbReference>
<keyword evidence="2" id="KW-0805">Transcription regulation</keyword>
<gene>
    <name evidence="6" type="ORF">CH339_02225</name>
</gene>
<evidence type="ECO:0000313" key="6">
    <source>
        <dbReference type="EMBL" id="RAI29489.1"/>
    </source>
</evidence>
<dbReference type="Gene3D" id="1.10.10.10">
    <property type="entry name" value="Winged helix-like DNA-binding domain superfamily/Winged helix DNA-binding domain"/>
    <property type="match status" value="2"/>
</dbReference>
<dbReference type="Pfam" id="PF03466">
    <property type="entry name" value="LysR_substrate"/>
    <property type="match status" value="1"/>
</dbReference>
<dbReference type="RefSeq" id="WP_111432653.1">
    <property type="nucleotide sequence ID" value="NZ_JACIGG010000012.1"/>
</dbReference>
<proteinExistence type="inferred from homology"/>
<evidence type="ECO:0000256" key="4">
    <source>
        <dbReference type="ARBA" id="ARBA00023163"/>
    </source>
</evidence>
<keyword evidence="7" id="KW-1185">Reference proteome</keyword>
<evidence type="ECO:0000256" key="1">
    <source>
        <dbReference type="ARBA" id="ARBA00009437"/>
    </source>
</evidence>
<dbReference type="Proteomes" id="UP000249299">
    <property type="component" value="Unassembled WGS sequence"/>
</dbReference>
<dbReference type="InterPro" id="IPR036390">
    <property type="entry name" value="WH_DNA-bd_sf"/>
</dbReference>
<comment type="similarity">
    <text evidence="1">Belongs to the LysR transcriptional regulatory family.</text>
</comment>
<dbReference type="PANTHER" id="PTHR30126">
    <property type="entry name" value="HTH-TYPE TRANSCRIPTIONAL REGULATOR"/>
    <property type="match status" value="1"/>
</dbReference>
<reference evidence="6 7" key="1">
    <citation type="submission" date="2017-07" db="EMBL/GenBank/DDBJ databases">
        <title>Draft Genome Sequences of Select Purple Nonsulfur Bacteria.</title>
        <authorList>
            <person name="Lasarre B."/>
            <person name="Mckinlay J.B."/>
        </authorList>
    </citation>
    <scope>NUCLEOTIDE SEQUENCE [LARGE SCALE GENOMIC DNA]</scope>
    <source>
        <strain evidence="6 7">DSM 11290</strain>
    </source>
</reference>
<dbReference type="InterPro" id="IPR005119">
    <property type="entry name" value="LysR_subst-bd"/>
</dbReference>
<dbReference type="InterPro" id="IPR036388">
    <property type="entry name" value="WH-like_DNA-bd_sf"/>
</dbReference>
<evidence type="ECO:0000256" key="2">
    <source>
        <dbReference type="ARBA" id="ARBA00023015"/>
    </source>
</evidence>
<dbReference type="AlphaFoldDB" id="A0A327JSM1"/>
<dbReference type="OrthoDB" id="7840053at2"/>
<feature type="domain" description="HTH lysR-type" evidence="5">
    <location>
        <begin position="1"/>
        <end position="58"/>
    </location>
</feature>
<keyword evidence="4" id="KW-0804">Transcription</keyword>
<dbReference type="EMBL" id="NPEV01000003">
    <property type="protein sequence ID" value="RAI29489.1"/>
    <property type="molecule type" value="Genomic_DNA"/>
</dbReference>
<protein>
    <recommendedName>
        <fullName evidence="5">HTH lysR-type domain-containing protein</fullName>
    </recommendedName>
</protein>
<evidence type="ECO:0000259" key="5">
    <source>
        <dbReference type="PROSITE" id="PS50931"/>
    </source>
</evidence>
<evidence type="ECO:0000256" key="3">
    <source>
        <dbReference type="ARBA" id="ARBA00023125"/>
    </source>
</evidence>
<dbReference type="PRINTS" id="PR00039">
    <property type="entry name" value="HTHLYSR"/>
</dbReference>
<organism evidence="6 7">
    <name type="scientific">Rhodobium orientis</name>
    <dbReference type="NCBI Taxonomy" id="34017"/>
    <lineage>
        <taxon>Bacteria</taxon>
        <taxon>Pseudomonadati</taxon>
        <taxon>Pseudomonadota</taxon>
        <taxon>Alphaproteobacteria</taxon>
        <taxon>Hyphomicrobiales</taxon>
        <taxon>Rhodobiaceae</taxon>
        <taxon>Rhodobium</taxon>
    </lineage>
</organism>
<dbReference type="GO" id="GO:0000976">
    <property type="term" value="F:transcription cis-regulatory region binding"/>
    <property type="evidence" value="ECO:0007669"/>
    <property type="project" value="TreeGrafter"/>
</dbReference>
<dbReference type="SUPFAM" id="SSF53850">
    <property type="entry name" value="Periplasmic binding protein-like II"/>
    <property type="match status" value="1"/>
</dbReference>
<feature type="domain" description="HTH lysR-type" evidence="5">
    <location>
        <begin position="101"/>
        <end position="158"/>
    </location>
</feature>
<comment type="caution">
    <text evidence="6">The sequence shown here is derived from an EMBL/GenBank/DDBJ whole genome shotgun (WGS) entry which is preliminary data.</text>
</comment>
<dbReference type="PANTHER" id="PTHR30126:SF98">
    <property type="entry name" value="HTH-TYPE TRANSCRIPTIONAL ACTIVATOR BAUR"/>
    <property type="match status" value="1"/>
</dbReference>
<dbReference type="PROSITE" id="PS50931">
    <property type="entry name" value="HTH_LYSR"/>
    <property type="match status" value="2"/>
</dbReference>
<dbReference type="SUPFAM" id="SSF46785">
    <property type="entry name" value="Winged helix' DNA-binding domain"/>
    <property type="match status" value="2"/>
</dbReference>
<evidence type="ECO:0000313" key="7">
    <source>
        <dbReference type="Proteomes" id="UP000249299"/>
    </source>
</evidence>
<dbReference type="Gene3D" id="3.40.190.10">
    <property type="entry name" value="Periplasmic binding protein-like II"/>
    <property type="match status" value="2"/>
</dbReference>
<keyword evidence="3" id="KW-0238">DNA-binding</keyword>